<dbReference type="Proteomes" id="UP001491552">
    <property type="component" value="Unassembled WGS sequence"/>
</dbReference>
<keyword evidence="3" id="KW-1185">Reference proteome</keyword>
<evidence type="ECO:0000313" key="2">
    <source>
        <dbReference type="EMBL" id="MEQ2511510.1"/>
    </source>
</evidence>
<dbReference type="RefSeq" id="WP_349136225.1">
    <property type="nucleotide sequence ID" value="NZ_JBBMFF010000236.1"/>
</dbReference>
<feature type="signal peptide" evidence="1">
    <location>
        <begin position="1"/>
        <end position="24"/>
    </location>
</feature>
<reference evidence="2 3" key="1">
    <citation type="submission" date="2024-03" db="EMBL/GenBank/DDBJ databases">
        <title>Human intestinal bacterial collection.</title>
        <authorList>
            <person name="Pauvert C."/>
            <person name="Hitch T.C.A."/>
            <person name="Clavel T."/>
        </authorList>
    </citation>
    <scope>NUCLEOTIDE SEQUENCE [LARGE SCALE GENOMIC DNA]</scope>
    <source>
        <strain evidence="2 3">CLA-AA-H192</strain>
    </source>
</reference>
<protein>
    <submittedName>
        <fullName evidence="2">Uncharacterized protein</fullName>
    </submittedName>
</protein>
<sequence>MKRKHMIRACLLLFCLLLCTACRSESKPKETRFSFVSEDSLTIVNAEGQELHFANKVWSGTMPVLDGHFTVDFVPGSTSVQVRFSESFSVRFEPEQAEARSICLSFDGDDFRAVEGPGLQNVEYTRSTVEATGENMQYEVGISTGTRTYLEVTGSGESRVRYERDGKKGYFTAQDAPFTVVLRDRDQQEPLDTMDFSAGETCTIRIRDGVPSFAR</sequence>
<keyword evidence="1" id="KW-0732">Signal</keyword>
<comment type="caution">
    <text evidence="2">The sequence shown here is derived from an EMBL/GenBank/DDBJ whole genome shotgun (WGS) entry which is preliminary data.</text>
</comment>
<organism evidence="2 3">
    <name type="scientific">Faecousia intestinalis</name>
    <dbReference type="NCBI Taxonomy" id="3133167"/>
    <lineage>
        <taxon>Bacteria</taxon>
        <taxon>Bacillati</taxon>
        <taxon>Bacillota</taxon>
        <taxon>Clostridia</taxon>
        <taxon>Eubacteriales</taxon>
        <taxon>Oscillospiraceae</taxon>
        <taxon>Faecousia</taxon>
    </lineage>
</organism>
<accession>A0ABV1G7Z4</accession>
<name>A0ABV1G7Z4_9FIRM</name>
<proteinExistence type="predicted"/>
<gene>
    <name evidence="2" type="ORF">WMO66_09675</name>
</gene>
<dbReference type="EMBL" id="JBBMFF010000236">
    <property type="protein sequence ID" value="MEQ2511510.1"/>
    <property type="molecule type" value="Genomic_DNA"/>
</dbReference>
<feature type="chain" id="PRO_5047300707" evidence="1">
    <location>
        <begin position="25"/>
        <end position="215"/>
    </location>
</feature>
<evidence type="ECO:0000313" key="3">
    <source>
        <dbReference type="Proteomes" id="UP001491552"/>
    </source>
</evidence>
<evidence type="ECO:0000256" key="1">
    <source>
        <dbReference type="SAM" id="SignalP"/>
    </source>
</evidence>